<keyword evidence="2" id="KW-1185">Reference proteome</keyword>
<name>A0A810L980_9ACTN</name>
<reference evidence="1" key="1">
    <citation type="submission" date="2020-08" db="EMBL/GenBank/DDBJ databases">
        <title>Whole genome shotgun sequence of Actinocatenispora sera NBRC 101916.</title>
        <authorList>
            <person name="Komaki H."/>
            <person name="Tamura T."/>
        </authorList>
    </citation>
    <scope>NUCLEOTIDE SEQUENCE</scope>
    <source>
        <strain evidence="1">NBRC 101916</strain>
    </source>
</reference>
<dbReference type="OrthoDB" id="3622700at2"/>
<dbReference type="EMBL" id="AP023354">
    <property type="protein sequence ID" value="BCJ32110.1"/>
    <property type="molecule type" value="Genomic_DNA"/>
</dbReference>
<dbReference type="Proteomes" id="UP000680750">
    <property type="component" value="Chromosome"/>
</dbReference>
<protein>
    <submittedName>
        <fullName evidence="1">Uncharacterized protein</fullName>
    </submittedName>
</protein>
<dbReference type="AlphaFoldDB" id="A0A810L980"/>
<organism evidence="1 2">
    <name type="scientific">Actinocatenispora sera</name>
    <dbReference type="NCBI Taxonomy" id="390989"/>
    <lineage>
        <taxon>Bacteria</taxon>
        <taxon>Bacillati</taxon>
        <taxon>Actinomycetota</taxon>
        <taxon>Actinomycetes</taxon>
        <taxon>Micromonosporales</taxon>
        <taxon>Micromonosporaceae</taxon>
        <taxon>Actinocatenispora</taxon>
    </lineage>
</organism>
<dbReference type="RefSeq" id="WP_030447109.1">
    <property type="nucleotide sequence ID" value="NZ_AP023354.1"/>
</dbReference>
<evidence type="ECO:0000313" key="1">
    <source>
        <dbReference type="EMBL" id="BCJ32110.1"/>
    </source>
</evidence>
<sequence>MSEPGVELAEAAARLRAAVGEILVRLGVGAAGGTVTRDEALASGRDAMRWEYNVRAAGAGGVELVALAAAYRAAGWQVTDRSGPREQAVQLQRDGMALGIHHAADTLVVGGATPDVPTR</sequence>
<accession>A0A810L980</accession>
<evidence type="ECO:0000313" key="2">
    <source>
        <dbReference type="Proteomes" id="UP000680750"/>
    </source>
</evidence>
<gene>
    <name evidence="1" type="ORF">Asera_62180</name>
</gene>
<proteinExistence type="predicted"/>
<dbReference type="KEGG" id="aser:Asera_62180"/>